<evidence type="ECO:0000256" key="3">
    <source>
        <dbReference type="ARBA" id="ARBA00023125"/>
    </source>
</evidence>
<keyword evidence="8" id="KW-1185">Reference proteome</keyword>
<dbReference type="SMART" id="SM00066">
    <property type="entry name" value="GAL4"/>
    <property type="match status" value="1"/>
</dbReference>
<feature type="domain" description="Zn(2)-C6 fungal-type" evidence="6">
    <location>
        <begin position="18"/>
        <end position="49"/>
    </location>
</feature>
<keyword evidence="5" id="KW-0539">Nucleus</keyword>
<accession>A0A9W9HBT3</accession>
<organism evidence="7 8">
    <name type="scientific">Penicillium bovifimosum</name>
    <dbReference type="NCBI Taxonomy" id="126998"/>
    <lineage>
        <taxon>Eukaryota</taxon>
        <taxon>Fungi</taxon>
        <taxon>Dikarya</taxon>
        <taxon>Ascomycota</taxon>
        <taxon>Pezizomycotina</taxon>
        <taxon>Eurotiomycetes</taxon>
        <taxon>Eurotiomycetidae</taxon>
        <taxon>Eurotiales</taxon>
        <taxon>Aspergillaceae</taxon>
        <taxon>Penicillium</taxon>
    </lineage>
</organism>
<evidence type="ECO:0000313" key="7">
    <source>
        <dbReference type="EMBL" id="KAJ5142763.1"/>
    </source>
</evidence>
<name>A0A9W9HBT3_9EURO</name>
<dbReference type="OrthoDB" id="47007at2759"/>
<dbReference type="GO" id="GO:0000981">
    <property type="term" value="F:DNA-binding transcription factor activity, RNA polymerase II-specific"/>
    <property type="evidence" value="ECO:0007669"/>
    <property type="project" value="InterPro"/>
</dbReference>
<proteinExistence type="predicted"/>
<dbReference type="GO" id="GO:0008270">
    <property type="term" value="F:zinc ion binding"/>
    <property type="evidence" value="ECO:0007669"/>
    <property type="project" value="InterPro"/>
</dbReference>
<dbReference type="PROSITE" id="PS00463">
    <property type="entry name" value="ZN2_CY6_FUNGAL_1"/>
    <property type="match status" value="1"/>
</dbReference>
<keyword evidence="1" id="KW-0479">Metal-binding</keyword>
<dbReference type="Proteomes" id="UP001149079">
    <property type="component" value="Unassembled WGS sequence"/>
</dbReference>
<keyword evidence="4" id="KW-0804">Transcription</keyword>
<dbReference type="InterPro" id="IPR051127">
    <property type="entry name" value="Fungal_SecMet_Regulators"/>
</dbReference>
<dbReference type="InterPro" id="IPR001138">
    <property type="entry name" value="Zn2Cys6_DnaBD"/>
</dbReference>
<dbReference type="InterPro" id="IPR007219">
    <property type="entry name" value="XnlR_reg_dom"/>
</dbReference>
<comment type="caution">
    <text evidence="7">The sequence shown here is derived from an EMBL/GenBank/DDBJ whole genome shotgun (WGS) entry which is preliminary data.</text>
</comment>
<dbReference type="RefSeq" id="XP_056524407.1">
    <property type="nucleotide sequence ID" value="XM_056662294.1"/>
</dbReference>
<dbReference type="AlphaFoldDB" id="A0A9W9HBT3"/>
<dbReference type="Gene3D" id="4.10.240.10">
    <property type="entry name" value="Zn(2)-C6 fungal-type DNA-binding domain"/>
    <property type="match status" value="1"/>
</dbReference>
<evidence type="ECO:0000256" key="5">
    <source>
        <dbReference type="ARBA" id="ARBA00023242"/>
    </source>
</evidence>
<dbReference type="GO" id="GO:0006351">
    <property type="term" value="P:DNA-templated transcription"/>
    <property type="evidence" value="ECO:0007669"/>
    <property type="project" value="InterPro"/>
</dbReference>
<evidence type="ECO:0000256" key="4">
    <source>
        <dbReference type="ARBA" id="ARBA00023163"/>
    </source>
</evidence>
<reference evidence="7" key="2">
    <citation type="journal article" date="2023" name="IMA Fungus">
        <title>Comparative genomic study of the Penicillium genus elucidates a diverse pangenome and 15 lateral gene transfer events.</title>
        <authorList>
            <person name="Petersen C."/>
            <person name="Sorensen T."/>
            <person name="Nielsen M.R."/>
            <person name="Sondergaard T.E."/>
            <person name="Sorensen J.L."/>
            <person name="Fitzpatrick D.A."/>
            <person name="Frisvad J.C."/>
            <person name="Nielsen K.L."/>
        </authorList>
    </citation>
    <scope>NUCLEOTIDE SEQUENCE</scope>
    <source>
        <strain evidence="7">IBT 22155</strain>
    </source>
</reference>
<dbReference type="SUPFAM" id="SSF57701">
    <property type="entry name" value="Zn2/Cys6 DNA-binding domain"/>
    <property type="match status" value="1"/>
</dbReference>
<dbReference type="GO" id="GO:0000435">
    <property type="term" value="P:positive regulation of transcription from RNA polymerase II promoter by galactose"/>
    <property type="evidence" value="ECO:0007669"/>
    <property type="project" value="TreeGrafter"/>
</dbReference>
<dbReference type="PANTHER" id="PTHR47424:SF9">
    <property type="entry name" value="TAH-2"/>
    <property type="match status" value="1"/>
</dbReference>
<dbReference type="SMART" id="SM00906">
    <property type="entry name" value="Fungal_trans"/>
    <property type="match status" value="1"/>
</dbReference>
<keyword evidence="3" id="KW-0238">DNA-binding</keyword>
<evidence type="ECO:0000256" key="2">
    <source>
        <dbReference type="ARBA" id="ARBA00023015"/>
    </source>
</evidence>
<dbReference type="EMBL" id="JAPQKL010000002">
    <property type="protein sequence ID" value="KAJ5142763.1"/>
    <property type="molecule type" value="Genomic_DNA"/>
</dbReference>
<dbReference type="Pfam" id="PF04082">
    <property type="entry name" value="Fungal_trans"/>
    <property type="match status" value="1"/>
</dbReference>
<gene>
    <name evidence="7" type="ORF">N7515_001550</name>
</gene>
<dbReference type="GeneID" id="81401464"/>
<dbReference type="CDD" id="cd00067">
    <property type="entry name" value="GAL4"/>
    <property type="match status" value="1"/>
</dbReference>
<evidence type="ECO:0000256" key="1">
    <source>
        <dbReference type="ARBA" id="ARBA00022723"/>
    </source>
</evidence>
<dbReference type="PROSITE" id="PS50048">
    <property type="entry name" value="ZN2_CY6_FUNGAL_2"/>
    <property type="match status" value="1"/>
</dbReference>
<protein>
    <recommendedName>
        <fullName evidence="6">Zn(2)-C6 fungal-type domain-containing protein</fullName>
    </recommendedName>
</protein>
<keyword evidence="2" id="KW-0805">Transcription regulation</keyword>
<evidence type="ECO:0000259" key="6">
    <source>
        <dbReference type="PROSITE" id="PS50048"/>
    </source>
</evidence>
<dbReference type="GO" id="GO:0005634">
    <property type="term" value="C:nucleus"/>
    <property type="evidence" value="ECO:0007669"/>
    <property type="project" value="TreeGrafter"/>
</dbReference>
<evidence type="ECO:0000313" key="8">
    <source>
        <dbReference type="Proteomes" id="UP001149079"/>
    </source>
</evidence>
<dbReference type="GO" id="GO:0000978">
    <property type="term" value="F:RNA polymerase II cis-regulatory region sequence-specific DNA binding"/>
    <property type="evidence" value="ECO:0007669"/>
    <property type="project" value="TreeGrafter"/>
</dbReference>
<sequence length="692" mass="77575">MPPPASIIKPPHSRRQKACETCRRRKERCDGLQPCGRCCTRKVASECRRRPSVYPPQLPQNNDLVLPEAHLDIDENDVPTATYESELVGTQPAPIPQLHSPSPTISRHLSASLPLENPMGSTVSLTSCLVRDRQGAYMFLGPSANLSMLQCIRKVVYSALGPCQFTEEPPQNDLVDEDPDITVNWDTASVEPQRPSVADARYYLEWYTSATSCVFDLFGYEELTAEIISWLGRAASVDASTCINFLVLAIGAQCGPEDRDSQADAYFTYARYLASTRFLEVTKVSTIQIYSLIAMYLLNATRPNAAIMHLGVAIRTAHSLGIHRPDISTLFSAEENSHRERIWKVLRVLDLFLSIYLGQQPSTTETRDAMSQQEYSASADLCCIFEKILGGIYNQQEVSPTVLEHVSQHHREWASHFREGLRVDRISTEEHQDGDRTPNIGLCHLKEAYYWSIILATRPYLIELVRKHIARDTNTLSSSGENAFASPKQEPDTLLAHASVNSAVLTINLLEGFLREDGIPKRLPYIINSILNAALVLGTGYFADLDHLFPLNHAMGLAEKLLNRFQFNDTMARWSLRIVRDLRNVCEEHVKRRRDRRLDRQRVLAESLFGDIKACYSEPWPLHSSQLSLQSLPSGEHACSEGGDFGLQFSGFDGDLRLEENSVIWSQLFDSEPSDAVFGAEFGAGEPAFAWA</sequence>
<dbReference type="PANTHER" id="PTHR47424">
    <property type="entry name" value="REGULATORY PROTEIN GAL4"/>
    <property type="match status" value="1"/>
</dbReference>
<dbReference type="CDD" id="cd12148">
    <property type="entry name" value="fungal_TF_MHR"/>
    <property type="match status" value="1"/>
</dbReference>
<reference evidence="7" key="1">
    <citation type="submission" date="2022-11" db="EMBL/GenBank/DDBJ databases">
        <authorList>
            <person name="Petersen C."/>
        </authorList>
    </citation>
    <scope>NUCLEOTIDE SEQUENCE</scope>
    <source>
        <strain evidence="7">IBT 22155</strain>
    </source>
</reference>
<dbReference type="InterPro" id="IPR036864">
    <property type="entry name" value="Zn2-C6_fun-type_DNA-bd_sf"/>
</dbReference>